<feature type="compositionally biased region" description="Low complexity" evidence="1">
    <location>
        <begin position="25"/>
        <end position="43"/>
    </location>
</feature>
<proteinExistence type="predicted"/>
<evidence type="ECO:0000313" key="2">
    <source>
        <dbReference type="EMBL" id="QRP70496.1"/>
    </source>
</evidence>
<evidence type="ECO:0000256" key="1">
    <source>
        <dbReference type="SAM" id="MobiDB-lite"/>
    </source>
</evidence>
<organism evidence="2 3">
    <name type="scientific">Corynebacterium glucuronolyticum</name>
    <dbReference type="NCBI Taxonomy" id="39791"/>
    <lineage>
        <taxon>Bacteria</taxon>
        <taxon>Bacillati</taxon>
        <taxon>Actinomycetota</taxon>
        <taxon>Actinomycetes</taxon>
        <taxon>Mycobacteriales</taxon>
        <taxon>Corynebacteriaceae</taxon>
        <taxon>Corynebacterium</taxon>
    </lineage>
</organism>
<evidence type="ECO:0000313" key="3">
    <source>
        <dbReference type="Proteomes" id="UP000617681"/>
    </source>
</evidence>
<protein>
    <submittedName>
        <fullName evidence="2">Uncharacterized protein</fullName>
    </submittedName>
</protein>
<feature type="compositionally biased region" description="Basic and acidic residues" evidence="1">
    <location>
        <begin position="12"/>
        <end position="24"/>
    </location>
</feature>
<dbReference type="Proteomes" id="UP000617681">
    <property type="component" value="Chromosome"/>
</dbReference>
<dbReference type="EMBL" id="CP069534">
    <property type="protein sequence ID" value="QRP70496.1"/>
    <property type="molecule type" value="Genomic_DNA"/>
</dbReference>
<reference evidence="2" key="1">
    <citation type="submission" date="2021-02" db="EMBL/GenBank/DDBJ databases">
        <title>FDA dAtabase for Regulatory Grade micrObial Sequences (FDA-ARGOS): Supporting development and validation of Infectious Disease Dx tests.</title>
        <authorList>
            <person name="Sproer C."/>
            <person name="Gronow S."/>
            <person name="Severitt S."/>
            <person name="Schroder I."/>
            <person name="Tallon L."/>
            <person name="Sadzewicz L."/>
            <person name="Zhao X."/>
            <person name="Boylan J."/>
            <person name="Ott S."/>
            <person name="Bowen H."/>
            <person name="Vavikolanu K."/>
            <person name="Mehta A."/>
            <person name="Aluvathingal J."/>
            <person name="Nadendla S."/>
            <person name="Lowell S."/>
            <person name="Myers T."/>
            <person name="Yan Y."/>
            <person name="Sichtig H."/>
        </authorList>
    </citation>
    <scope>NUCLEOTIDE SEQUENCE</scope>
    <source>
        <strain evidence="2">FDAARGOS_1191</strain>
    </source>
</reference>
<feature type="compositionally biased region" description="Low complexity" evidence="1">
    <location>
        <begin position="57"/>
        <end position="74"/>
    </location>
</feature>
<name>A0AAX1L8S9_9CORY</name>
<sequence length="119" mass="13935">MIDESEYAIAKKRIEVEEKEKAIESSRASESQASESRASASQESESRASEQAEWERQQQQQQQEPTQRPQQYQWPSPPYQPGQGMEWFRQGAVPVHLDLRPKRLGMAFRSLRMFRRPGR</sequence>
<dbReference type="AlphaFoldDB" id="A0AAX1L8S9"/>
<dbReference type="RefSeq" id="WP_155806322.1">
    <property type="nucleotide sequence ID" value="NZ_CP069534.1"/>
</dbReference>
<gene>
    <name evidence="2" type="ORF">I6J21_12275</name>
</gene>
<feature type="compositionally biased region" description="Basic and acidic residues" evidence="1">
    <location>
        <begin position="44"/>
        <end position="56"/>
    </location>
</feature>
<feature type="region of interest" description="Disordered" evidence="1">
    <location>
        <begin position="1"/>
        <end position="87"/>
    </location>
</feature>
<accession>A0AAX1L8S9</accession>